<keyword evidence="2" id="KW-1185">Reference proteome</keyword>
<dbReference type="AlphaFoldDB" id="A0A2H9VN28"/>
<evidence type="ECO:0000313" key="1">
    <source>
        <dbReference type="EMBL" id="PJJ79726.1"/>
    </source>
</evidence>
<evidence type="ECO:0000313" key="2">
    <source>
        <dbReference type="Proteomes" id="UP000242687"/>
    </source>
</evidence>
<dbReference type="EMBL" id="PGFJ01000002">
    <property type="protein sequence ID" value="PJJ79726.1"/>
    <property type="molecule type" value="Genomic_DNA"/>
</dbReference>
<dbReference type="Proteomes" id="UP000242687">
    <property type="component" value="Unassembled WGS sequence"/>
</dbReference>
<dbReference type="OrthoDB" id="793546at2"/>
<accession>A0A2H9VN28</accession>
<reference evidence="1 2" key="1">
    <citation type="submission" date="2017-11" db="EMBL/GenBank/DDBJ databases">
        <title>Genomic Encyclopedia of Archaeal and Bacterial Type Strains, Phase II (KMG-II): From Individual Species to Whole Genera.</title>
        <authorList>
            <person name="Goeker M."/>
        </authorList>
    </citation>
    <scope>NUCLEOTIDE SEQUENCE [LARGE SCALE GENOMIC DNA]</scope>
    <source>
        <strain evidence="1 2">DSM 28175</strain>
    </source>
</reference>
<dbReference type="RefSeq" id="WP_100342041.1">
    <property type="nucleotide sequence ID" value="NZ_PGFJ01000002.1"/>
</dbReference>
<gene>
    <name evidence="1" type="ORF">CLV57_2863</name>
</gene>
<dbReference type="Pfam" id="PF19371">
    <property type="entry name" value="DUF5946"/>
    <property type="match status" value="1"/>
</dbReference>
<comment type="caution">
    <text evidence="1">The sequence shown here is derived from an EMBL/GenBank/DDBJ whole genome shotgun (WGS) entry which is preliminary data.</text>
</comment>
<organism evidence="1 2">
    <name type="scientific">Mucilaginibacter auburnensis</name>
    <dbReference type="NCBI Taxonomy" id="1457233"/>
    <lineage>
        <taxon>Bacteria</taxon>
        <taxon>Pseudomonadati</taxon>
        <taxon>Bacteroidota</taxon>
        <taxon>Sphingobacteriia</taxon>
        <taxon>Sphingobacteriales</taxon>
        <taxon>Sphingobacteriaceae</taxon>
        <taxon>Mucilaginibacter</taxon>
    </lineage>
</organism>
<name>A0A2H9VN28_9SPHI</name>
<protein>
    <submittedName>
        <fullName evidence="1">Uncharacterized protein</fullName>
    </submittedName>
</protein>
<dbReference type="InterPro" id="IPR045990">
    <property type="entry name" value="DUF5946"/>
</dbReference>
<sequence length="175" mass="20001">MQNWQTYAEKHGIKLLDKGPCQFCGAPVLNGVAECHQNVHHIAEILDYNDPANYITRFLSVDAMALHHYEVHGPWNNYIHFARLVLIFENKVDWNYSLTPVLSDVVNDFKRTHKPITTPPTVGQRGSITTVDLLTANTPNPCQQIVKDWAYSVYKAFYNYKPAVEPIVAAFMLNR</sequence>
<proteinExistence type="predicted"/>